<reference evidence="3 4" key="1">
    <citation type="journal article" date="2010" name="Stand. Genomic Sci.">
        <title>Complete genome sequence of Vulcanisaeta distributa type strain (IC-017).</title>
        <authorList>
            <person name="Mavromatis K."/>
            <person name="Sikorski J."/>
            <person name="Pabst E."/>
            <person name="Teshima H."/>
            <person name="Lapidus A."/>
            <person name="Lucas S."/>
            <person name="Nolan M."/>
            <person name="Glavina Del Rio T."/>
            <person name="Cheng J.F."/>
            <person name="Bruce D."/>
            <person name="Goodwin L."/>
            <person name="Pitluck S."/>
            <person name="Liolios K."/>
            <person name="Ivanova N."/>
            <person name="Mikhailova N."/>
            <person name="Pati A."/>
            <person name="Chen A."/>
            <person name="Palaniappan K."/>
            <person name="Land M."/>
            <person name="Hauser L."/>
            <person name="Chang Y.J."/>
            <person name="Jeffries C.D."/>
            <person name="Rohde M."/>
            <person name="Spring S."/>
            <person name="Goker M."/>
            <person name="Wirth R."/>
            <person name="Woyke T."/>
            <person name="Bristow J."/>
            <person name="Eisen J.A."/>
            <person name="Markowitz V."/>
            <person name="Hugenholtz P."/>
            <person name="Klenk H.P."/>
            <person name="Kyrpides N.C."/>
        </authorList>
    </citation>
    <scope>NUCLEOTIDE SEQUENCE [LARGE SCALE GENOMIC DNA]</scope>
    <source>
        <strain evidence="4">DSM 14429 / JCM 11212 / NBRC 100878 / IC-017</strain>
    </source>
</reference>
<dbReference type="GeneID" id="9752696"/>
<dbReference type="SUPFAM" id="SSF51338">
    <property type="entry name" value="Composite domain of metallo-dependent hydrolases"/>
    <property type="match status" value="1"/>
</dbReference>
<keyword evidence="1 3" id="KW-0378">Hydrolase</keyword>
<dbReference type="Proteomes" id="UP000006681">
    <property type="component" value="Chromosome"/>
</dbReference>
<dbReference type="PANTHER" id="PTHR43794">
    <property type="entry name" value="AMINOHYDROLASE SSNA-RELATED"/>
    <property type="match status" value="1"/>
</dbReference>
<dbReference type="Gene3D" id="2.30.40.10">
    <property type="entry name" value="Urease, subunit C, domain 1"/>
    <property type="match status" value="1"/>
</dbReference>
<evidence type="ECO:0000259" key="2">
    <source>
        <dbReference type="Pfam" id="PF01979"/>
    </source>
</evidence>
<dbReference type="eggNOG" id="arCOG00695">
    <property type="taxonomic scope" value="Archaea"/>
</dbReference>
<dbReference type="RefSeq" id="WP_013336852.1">
    <property type="nucleotide sequence ID" value="NC_014537.1"/>
</dbReference>
<dbReference type="EMBL" id="CP002100">
    <property type="protein sequence ID" value="ADN51127.1"/>
    <property type="molecule type" value="Genomic_DNA"/>
</dbReference>
<dbReference type="Gene3D" id="3.20.20.140">
    <property type="entry name" value="Metal-dependent hydrolases"/>
    <property type="match status" value="1"/>
</dbReference>
<sequence length="427" mass="47758">MDYLLKNCDFVLTWINDELRILKNVDIAISDGSIMNVGTITEGGFEEIDCSGHVVIPGLVNAHTHTPMSLLRGFYDDAELMTWLSKMWSVERELTRDIVALGSELSIIEMLMSGTTAFIDMYHYPDVTADVALKYGLRTALGPTFIDTLRRPSCVENELRNFVSKYGDSSLIRPIINVHSIYAVGKDTLLRIKDLSDGLNLPIQVHVSETRDEVYESKKKYGMFPVEYLNSLGLISSRAQLVHLGWVTNWELNIIARTNARVTHAPTSNMKLATAGHFPMRELMDIGVVVTLGTDGPASNNSLDMFREMKMAVLLQRHSYWDVSIKAIHAFKAATLNGYKLLGLNGGCVNNGCVADLVLLDLGSPRLQPARLDNILSNIVYSADGSDVDMVIVNGKIIYDKSRDYQAFRERARRISERLNDFIGKFI</sequence>
<accession>E1QUK8</accession>
<feature type="domain" description="Amidohydrolase-related" evidence="2">
    <location>
        <begin position="54"/>
        <end position="398"/>
    </location>
</feature>
<evidence type="ECO:0000313" key="3">
    <source>
        <dbReference type="EMBL" id="ADN51127.1"/>
    </source>
</evidence>
<dbReference type="HOGENOM" id="CLU_012358_2_0_2"/>
<dbReference type="SUPFAM" id="SSF51556">
    <property type="entry name" value="Metallo-dependent hydrolases"/>
    <property type="match status" value="1"/>
</dbReference>
<dbReference type="InterPro" id="IPR050287">
    <property type="entry name" value="MTA/SAH_deaminase"/>
</dbReference>
<protein>
    <submittedName>
        <fullName evidence="3">Amidohydrolase</fullName>
    </submittedName>
</protein>
<proteinExistence type="predicted"/>
<evidence type="ECO:0000313" key="4">
    <source>
        <dbReference type="Proteomes" id="UP000006681"/>
    </source>
</evidence>
<dbReference type="OrthoDB" id="372084at2157"/>
<dbReference type="KEGG" id="vdi:Vdis_1753"/>
<name>E1QUK8_VULDI</name>
<reference evidence="4" key="2">
    <citation type="journal article" date="2010" name="Stand. Genomic Sci.">
        <title>Complete genome sequence of Vulcanisaeta distributa type strain (IC-017T).</title>
        <authorList>
            <person name="Mavromatis K."/>
            <person name="Sikorski J."/>
            <person name="Pabst E."/>
            <person name="Teshima H."/>
            <person name="Lapidus A."/>
            <person name="Lucas S."/>
            <person name="Nolan M."/>
            <person name="Glavina Del Rio T."/>
            <person name="Cheng J."/>
            <person name="Bruce D."/>
            <person name="Goodwin L."/>
            <person name="Pitluck S."/>
            <person name="Liolios K."/>
            <person name="Ivanova N."/>
            <person name="Mikhailova N."/>
            <person name="Pati A."/>
            <person name="Chen A."/>
            <person name="Palaniappan K."/>
            <person name="Land M."/>
            <person name="Hauser L."/>
            <person name="Chang Y."/>
            <person name="Jeffries C."/>
            <person name="Rohde M."/>
            <person name="Spring S."/>
            <person name="Goker M."/>
            <person name="Wirth R."/>
            <person name="Woyke T."/>
            <person name="Bristow J."/>
            <person name="Eisen J."/>
            <person name="Markowitz V."/>
            <person name="Hugenholtz P."/>
            <person name="Klenk H."/>
            <person name="Kyrpides N."/>
        </authorList>
    </citation>
    <scope>NUCLEOTIDE SEQUENCE [LARGE SCALE GENOMIC DNA]</scope>
    <source>
        <strain evidence="4">DSM 14429 / JCM 11212 / NBRC 100878 / IC-017</strain>
    </source>
</reference>
<dbReference type="CDD" id="cd01298">
    <property type="entry name" value="ATZ_TRZ_like"/>
    <property type="match status" value="1"/>
</dbReference>
<organism evidence="3 4">
    <name type="scientific">Vulcanisaeta distributa (strain DSM 14429 / JCM 11212 / NBRC 100878 / IC-017)</name>
    <dbReference type="NCBI Taxonomy" id="572478"/>
    <lineage>
        <taxon>Archaea</taxon>
        <taxon>Thermoproteota</taxon>
        <taxon>Thermoprotei</taxon>
        <taxon>Thermoproteales</taxon>
        <taxon>Thermoproteaceae</taxon>
        <taxon>Vulcanisaeta</taxon>
    </lineage>
</organism>
<dbReference type="PANTHER" id="PTHR43794:SF11">
    <property type="entry name" value="AMIDOHYDROLASE-RELATED DOMAIN-CONTAINING PROTEIN"/>
    <property type="match status" value="1"/>
</dbReference>
<keyword evidence="4" id="KW-1185">Reference proteome</keyword>
<dbReference type="AlphaFoldDB" id="E1QUK8"/>
<dbReference type="STRING" id="572478.Vdis_1753"/>
<dbReference type="Pfam" id="PF01979">
    <property type="entry name" value="Amidohydro_1"/>
    <property type="match status" value="1"/>
</dbReference>
<gene>
    <name evidence="3" type="ordered locus">Vdis_1753</name>
</gene>
<dbReference type="InterPro" id="IPR032466">
    <property type="entry name" value="Metal_Hydrolase"/>
</dbReference>
<dbReference type="InterPro" id="IPR011059">
    <property type="entry name" value="Metal-dep_hydrolase_composite"/>
</dbReference>
<dbReference type="GO" id="GO:0016810">
    <property type="term" value="F:hydrolase activity, acting on carbon-nitrogen (but not peptide) bonds"/>
    <property type="evidence" value="ECO:0007669"/>
    <property type="project" value="InterPro"/>
</dbReference>
<dbReference type="InterPro" id="IPR006680">
    <property type="entry name" value="Amidohydro-rel"/>
</dbReference>
<evidence type="ECO:0000256" key="1">
    <source>
        <dbReference type="ARBA" id="ARBA00022801"/>
    </source>
</evidence>